<evidence type="ECO:0000313" key="1">
    <source>
        <dbReference type="EMBL" id="JAH04401.1"/>
    </source>
</evidence>
<name>A0A0E9PIG5_ANGAN</name>
<dbReference type="EMBL" id="GBXM01104176">
    <property type="protein sequence ID" value="JAH04401.1"/>
    <property type="molecule type" value="Transcribed_RNA"/>
</dbReference>
<reference evidence="1" key="2">
    <citation type="journal article" date="2015" name="Fish Shellfish Immunol.">
        <title>Early steps in the European eel (Anguilla anguilla)-Vibrio vulnificus interaction in the gills: Role of the RtxA13 toxin.</title>
        <authorList>
            <person name="Callol A."/>
            <person name="Pajuelo D."/>
            <person name="Ebbesson L."/>
            <person name="Teles M."/>
            <person name="MacKenzie S."/>
            <person name="Amaro C."/>
        </authorList>
    </citation>
    <scope>NUCLEOTIDE SEQUENCE</scope>
</reference>
<dbReference type="AlphaFoldDB" id="A0A0E9PIG5"/>
<proteinExistence type="predicted"/>
<accession>A0A0E9PIG5</accession>
<protein>
    <submittedName>
        <fullName evidence="1">Uncharacterized protein</fullName>
    </submittedName>
</protein>
<organism evidence="1">
    <name type="scientific">Anguilla anguilla</name>
    <name type="common">European freshwater eel</name>
    <name type="synonym">Muraena anguilla</name>
    <dbReference type="NCBI Taxonomy" id="7936"/>
    <lineage>
        <taxon>Eukaryota</taxon>
        <taxon>Metazoa</taxon>
        <taxon>Chordata</taxon>
        <taxon>Craniata</taxon>
        <taxon>Vertebrata</taxon>
        <taxon>Euteleostomi</taxon>
        <taxon>Actinopterygii</taxon>
        <taxon>Neopterygii</taxon>
        <taxon>Teleostei</taxon>
        <taxon>Anguilliformes</taxon>
        <taxon>Anguillidae</taxon>
        <taxon>Anguilla</taxon>
    </lineage>
</organism>
<sequence length="56" mass="6534">MFTKAGWFKYYLLCTDQYQAVLKTGFINPPVFFLNQFNVNIKNSHIQGIRVEQGFG</sequence>
<reference evidence="1" key="1">
    <citation type="submission" date="2014-11" db="EMBL/GenBank/DDBJ databases">
        <authorList>
            <person name="Amaro Gonzalez C."/>
        </authorList>
    </citation>
    <scope>NUCLEOTIDE SEQUENCE</scope>
</reference>